<comment type="caution">
    <text evidence="1">The sequence shown here is derived from an EMBL/GenBank/DDBJ whole genome shotgun (WGS) entry which is preliminary data.</text>
</comment>
<dbReference type="AlphaFoldDB" id="A0A438H1F3"/>
<accession>A0A438H1F3</accession>
<dbReference type="Proteomes" id="UP000288805">
    <property type="component" value="Unassembled WGS sequence"/>
</dbReference>
<sequence>MNMDKRCTPKEGIETRGTSIAWKTPIEELISGNRIKINEVLLTEEQEVREGIANAYQQLLSDSSGWKADIGGLQLKQISQSEAEVLELPFSKSEIHATLMEMNGDKAPGPDGFTVAFGKAAGSLSRRKFWTCSRSSMSRTPSLRA</sequence>
<reference evidence="1 2" key="1">
    <citation type="journal article" date="2018" name="PLoS Genet.">
        <title>Population sequencing reveals clonal diversity and ancestral inbreeding in the grapevine cultivar Chardonnay.</title>
        <authorList>
            <person name="Roach M.J."/>
            <person name="Johnson D.L."/>
            <person name="Bohlmann J."/>
            <person name="van Vuuren H.J."/>
            <person name="Jones S.J."/>
            <person name="Pretorius I.S."/>
            <person name="Schmidt S.A."/>
            <person name="Borneman A.R."/>
        </authorList>
    </citation>
    <scope>NUCLEOTIDE SEQUENCE [LARGE SCALE GENOMIC DNA]</scope>
    <source>
        <strain evidence="2">cv. Chardonnay</strain>
        <tissue evidence="1">Leaf</tissue>
    </source>
</reference>
<protein>
    <recommendedName>
        <fullName evidence="3">Reverse transcriptase domain-containing protein</fullName>
    </recommendedName>
</protein>
<evidence type="ECO:0000313" key="2">
    <source>
        <dbReference type="Proteomes" id="UP000288805"/>
    </source>
</evidence>
<evidence type="ECO:0008006" key="3">
    <source>
        <dbReference type="Google" id="ProtNLM"/>
    </source>
</evidence>
<gene>
    <name evidence="1" type="ORF">CK203_051435</name>
</gene>
<evidence type="ECO:0000313" key="1">
    <source>
        <dbReference type="EMBL" id="RVW78434.1"/>
    </source>
</evidence>
<dbReference type="EMBL" id="QGNW01000296">
    <property type="protein sequence ID" value="RVW78434.1"/>
    <property type="molecule type" value="Genomic_DNA"/>
</dbReference>
<proteinExistence type="predicted"/>
<organism evidence="1 2">
    <name type="scientific">Vitis vinifera</name>
    <name type="common">Grape</name>
    <dbReference type="NCBI Taxonomy" id="29760"/>
    <lineage>
        <taxon>Eukaryota</taxon>
        <taxon>Viridiplantae</taxon>
        <taxon>Streptophyta</taxon>
        <taxon>Embryophyta</taxon>
        <taxon>Tracheophyta</taxon>
        <taxon>Spermatophyta</taxon>
        <taxon>Magnoliopsida</taxon>
        <taxon>eudicotyledons</taxon>
        <taxon>Gunneridae</taxon>
        <taxon>Pentapetalae</taxon>
        <taxon>rosids</taxon>
        <taxon>Vitales</taxon>
        <taxon>Vitaceae</taxon>
        <taxon>Viteae</taxon>
        <taxon>Vitis</taxon>
    </lineage>
</organism>
<name>A0A438H1F3_VITVI</name>